<proteinExistence type="predicted"/>
<accession>A0A0A9BAQ2</accession>
<dbReference type="AlphaFoldDB" id="A0A0A9BAQ2"/>
<feature type="transmembrane region" description="Helical" evidence="1">
    <location>
        <begin position="16"/>
        <end position="39"/>
    </location>
</feature>
<reference evidence="2" key="2">
    <citation type="journal article" date="2015" name="Data Brief">
        <title>Shoot transcriptome of the giant reed, Arundo donax.</title>
        <authorList>
            <person name="Barrero R.A."/>
            <person name="Guerrero F.D."/>
            <person name="Moolhuijzen P."/>
            <person name="Goolsby J.A."/>
            <person name="Tidwell J."/>
            <person name="Bellgard S.E."/>
            <person name="Bellgard M.I."/>
        </authorList>
    </citation>
    <scope>NUCLEOTIDE SEQUENCE</scope>
    <source>
        <tissue evidence="2">Shoot tissue taken approximately 20 cm above the soil surface</tissue>
    </source>
</reference>
<keyword evidence="1" id="KW-0472">Membrane</keyword>
<sequence length="42" mass="4902">MFDFLTKNSTSIRGSLYCFFFSFMLWLMSVLQVLVLFVLGAQ</sequence>
<evidence type="ECO:0000313" key="2">
    <source>
        <dbReference type="EMBL" id="JAD58295.1"/>
    </source>
</evidence>
<name>A0A0A9BAQ2_ARUDO</name>
<keyword evidence="1" id="KW-1133">Transmembrane helix</keyword>
<protein>
    <submittedName>
        <fullName evidence="2">Uncharacterized protein</fullName>
    </submittedName>
</protein>
<keyword evidence="1" id="KW-0812">Transmembrane</keyword>
<organism evidence="2">
    <name type="scientific">Arundo donax</name>
    <name type="common">Giant reed</name>
    <name type="synonym">Donax arundinaceus</name>
    <dbReference type="NCBI Taxonomy" id="35708"/>
    <lineage>
        <taxon>Eukaryota</taxon>
        <taxon>Viridiplantae</taxon>
        <taxon>Streptophyta</taxon>
        <taxon>Embryophyta</taxon>
        <taxon>Tracheophyta</taxon>
        <taxon>Spermatophyta</taxon>
        <taxon>Magnoliopsida</taxon>
        <taxon>Liliopsida</taxon>
        <taxon>Poales</taxon>
        <taxon>Poaceae</taxon>
        <taxon>PACMAD clade</taxon>
        <taxon>Arundinoideae</taxon>
        <taxon>Arundineae</taxon>
        <taxon>Arundo</taxon>
    </lineage>
</organism>
<evidence type="ECO:0000256" key="1">
    <source>
        <dbReference type="SAM" id="Phobius"/>
    </source>
</evidence>
<reference evidence="2" key="1">
    <citation type="submission" date="2014-09" db="EMBL/GenBank/DDBJ databases">
        <authorList>
            <person name="Magalhaes I.L.F."/>
            <person name="Oliveira U."/>
            <person name="Santos F.R."/>
            <person name="Vidigal T.H.D.A."/>
            <person name="Brescovit A.D."/>
            <person name="Santos A.J."/>
        </authorList>
    </citation>
    <scope>NUCLEOTIDE SEQUENCE</scope>
    <source>
        <tissue evidence="2">Shoot tissue taken approximately 20 cm above the soil surface</tissue>
    </source>
</reference>
<dbReference type="EMBL" id="GBRH01239600">
    <property type="protein sequence ID" value="JAD58295.1"/>
    <property type="molecule type" value="Transcribed_RNA"/>
</dbReference>